<evidence type="ECO:0000256" key="2">
    <source>
        <dbReference type="SAM" id="MobiDB-lite"/>
    </source>
</evidence>
<proteinExistence type="predicted"/>
<dbReference type="EMBL" id="GEDC01031280">
    <property type="protein sequence ID" value="JAS06018.1"/>
    <property type="molecule type" value="Transcribed_RNA"/>
</dbReference>
<reference evidence="3" key="1">
    <citation type="submission" date="2015-12" db="EMBL/GenBank/DDBJ databases">
        <title>De novo transcriptome assembly of four potential Pierce s Disease insect vectors from Arizona vineyards.</title>
        <authorList>
            <person name="Tassone E.E."/>
        </authorList>
    </citation>
    <scope>NUCLEOTIDE SEQUENCE</scope>
</reference>
<feature type="region of interest" description="Disordered" evidence="2">
    <location>
        <begin position="1"/>
        <end position="125"/>
    </location>
</feature>
<sequence length="275" mass="34259">MTKKKKMTIEERRKKQKESMQKLREARRNNPGLYEEEKRKERERYHQRKAQRKIKSIRQMSQRDQRVQRKEWRKRSKECYNRKKQQQQLERDLALDSPPRTPEPEQNVERIDRRRDSGRKRRRQHTYYLKRKIAKLEEKLKKEKKKKEKYRMRLHRHETNKKDTPRKRVKKLLKGQQVDDGIKKKLLFGEVIKEQLQENYRKLNQQKSKKMFWRNITGRVLKKYRMTKNIVQITSYSYVGQRNTLKQRQHKQKIEAVRLCVMEFLQRDKNSRETA</sequence>
<accession>A0A1B6BXN0</accession>
<gene>
    <name evidence="3" type="ORF">g.9100</name>
</gene>
<feature type="compositionally biased region" description="Basic residues" evidence="2">
    <location>
        <begin position="45"/>
        <end position="56"/>
    </location>
</feature>
<dbReference type="AlphaFoldDB" id="A0A1B6BXN0"/>
<evidence type="ECO:0000313" key="3">
    <source>
        <dbReference type="EMBL" id="JAS06018.1"/>
    </source>
</evidence>
<feature type="coiled-coil region" evidence="1">
    <location>
        <begin position="133"/>
        <end position="160"/>
    </location>
</feature>
<feature type="non-terminal residue" evidence="3">
    <location>
        <position position="275"/>
    </location>
</feature>
<evidence type="ECO:0000256" key="1">
    <source>
        <dbReference type="SAM" id="Coils"/>
    </source>
</evidence>
<organism evidence="3">
    <name type="scientific">Clastoptera arizonana</name>
    <name type="common">Arizona spittle bug</name>
    <dbReference type="NCBI Taxonomy" id="38151"/>
    <lineage>
        <taxon>Eukaryota</taxon>
        <taxon>Metazoa</taxon>
        <taxon>Ecdysozoa</taxon>
        <taxon>Arthropoda</taxon>
        <taxon>Hexapoda</taxon>
        <taxon>Insecta</taxon>
        <taxon>Pterygota</taxon>
        <taxon>Neoptera</taxon>
        <taxon>Paraneoptera</taxon>
        <taxon>Hemiptera</taxon>
        <taxon>Auchenorrhyncha</taxon>
        <taxon>Cercopoidea</taxon>
        <taxon>Clastopteridae</taxon>
        <taxon>Clastoptera</taxon>
    </lineage>
</organism>
<name>A0A1B6BXN0_9HEMI</name>
<keyword evidence="1" id="KW-0175">Coiled coil</keyword>
<feature type="compositionally biased region" description="Basic and acidic residues" evidence="2">
    <location>
        <begin position="7"/>
        <end position="28"/>
    </location>
</feature>
<protein>
    <submittedName>
        <fullName evidence="3">Uncharacterized protein</fullName>
    </submittedName>
</protein>
<feature type="compositionally biased region" description="Basic residues" evidence="2">
    <location>
        <begin position="116"/>
        <end position="125"/>
    </location>
</feature>
<feature type="compositionally biased region" description="Basic and acidic residues" evidence="2">
    <location>
        <begin position="61"/>
        <end position="70"/>
    </location>
</feature>
<feature type="compositionally biased region" description="Basic and acidic residues" evidence="2">
    <location>
        <begin position="35"/>
        <end position="44"/>
    </location>
</feature>